<evidence type="ECO:0000256" key="8">
    <source>
        <dbReference type="ARBA" id="ARBA00035585"/>
    </source>
</evidence>
<evidence type="ECO:0000256" key="6">
    <source>
        <dbReference type="ARBA" id="ARBA00023136"/>
    </source>
</evidence>
<evidence type="ECO:0000256" key="10">
    <source>
        <dbReference type="SAM" id="Phobius"/>
    </source>
</evidence>
<comment type="subcellular location">
    <subcellularLocation>
        <location evidence="2">Cell membrane</location>
        <topology evidence="2">Multi-pass membrane protein</topology>
    </subcellularLocation>
</comment>
<sequence length="478" mass="51615">MSPPMHAQCHEQSRPQDNDSGSTLSPITETPNPRGAHLPDFDRNLDEVAAPPPVYDPSENSVRQEGYLEKQHSQGDRNDQLPHLGAETESHQEAEKWPSKRLFSKVSRSSHIVCYLVVFSFIGTLLRVAIECLTFYPGAPVNTSVLWANVGGSLVMGFLSEDQGLFYFEEIEARIPESERQDGARRAAHLMAHKKTIPLYIGLTTGFCGSLTSFSTFMRDVFLALANNLPVPVGSYADISLFASAPVGTGAPNGGFSFMALVAILLTEIGLSLAGLILGAHIAIGLSAWTPSLSQHWLRKFLDPVVVVLACFSWVAVICLVLLLPQYSNKSALWSAELWRGPVLFSLVFAPVGCLARFFISLKLNGRVASFPLGTFVVNVGGTMVLGMAYSLQHASISASSLGGGNLIGCQVLQGIMDGFCGSLTTVSTWVLELSDLRRRHAYVYGGLSVAVALCALVVEIGSLKWTHNLVTPSCFAQ</sequence>
<protein>
    <recommendedName>
        <fullName evidence="13">Fluoride ion transporter CrcB</fullName>
    </recommendedName>
</protein>
<evidence type="ECO:0000313" key="12">
    <source>
        <dbReference type="Proteomes" id="UP000191672"/>
    </source>
</evidence>
<feature type="compositionally biased region" description="Polar residues" evidence="9">
    <location>
        <begin position="18"/>
        <end position="31"/>
    </location>
</feature>
<evidence type="ECO:0000256" key="5">
    <source>
        <dbReference type="ARBA" id="ARBA00022989"/>
    </source>
</evidence>
<dbReference type="Pfam" id="PF02537">
    <property type="entry name" value="CRCB"/>
    <property type="match status" value="2"/>
</dbReference>
<feature type="transmembrane region" description="Helical" evidence="10">
    <location>
        <begin position="412"/>
        <end position="432"/>
    </location>
</feature>
<keyword evidence="4 10" id="KW-0812">Transmembrane</keyword>
<feature type="transmembrane region" description="Helical" evidence="10">
    <location>
        <begin position="256"/>
        <end position="289"/>
    </location>
</feature>
<gene>
    <name evidence="11" type="ORF">PENANT_c021G08617</name>
</gene>
<reference evidence="12" key="1">
    <citation type="journal article" date="2017" name="Nat. Microbiol.">
        <title>Global analysis of biosynthetic gene clusters reveals vast potential of secondary metabolite production in Penicillium species.</title>
        <authorList>
            <person name="Nielsen J.C."/>
            <person name="Grijseels S."/>
            <person name="Prigent S."/>
            <person name="Ji B."/>
            <person name="Dainat J."/>
            <person name="Nielsen K.F."/>
            <person name="Frisvad J.C."/>
            <person name="Workman M."/>
            <person name="Nielsen J."/>
        </authorList>
    </citation>
    <scope>NUCLEOTIDE SEQUENCE [LARGE SCALE GENOMIC DNA]</scope>
    <source>
        <strain evidence="12">IBT 31811</strain>
    </source>
</reference>
<feature type="transmembrane region" description="Helical" evidence="10">
    <location>
        <begin position="301"/>
        <end position="323"/>
    </location>
</feature>
<dbReference type="STRING" id="416450.A0A1V6Q1E5"/>
<evidence type="ECO:0000256" key="9">
    <source>
        <dbReference type="SAM" id="MobiDB-lite"/>
    </source>
</evidence>
<dbReference type="AlphaFoldDB" id="A0A1V6Q1E5"/>
<evidence type="ECO:0000256" key="4">
    <source>
        <dbReference type="ARBA" id="ARBA00022692"/>
    </source>
</evidence>
<accession>A0A1V6Q1E5</accession>
<evidence type="ECO:0000313" key="11">
    <source>
        <dbReference type="EMBL" id="OQD82536.1"/>
    </source>
</evidence>
<dbReference type="PANTHER" id="PTHR28259">
    <property type="entry name" value="FLUORIDE EXPORT PROTEIN 1-RELATED"/>
    <property type="match status" value="1"/>
</dbReference>
<dbReference type="Proteomes" id="UP000191672">
    <property type="component" value="Unassembled WGS sequence"/>
</dbReference>
<feature type="transmembrane region" description="Helical" evidence="10">
    <location>
        <begin position="199"/>
        <end position="218"/>
    </location>
</feature>
<feature type="compositionally biased region" description="Basic and acidic residues" evidence="9">
    <location>
        <begin position="37"/>
        <end position="46"/>
    </location>
</feature>
<feature type="compositionally biased region" description="Basic and acidic residues" evidence="9">
    <location>
        <begin position="8"/>
        <end position="17"/>
    </location>
</feature>
<dbReference type="PANTHER" id="PTHR28259:SF1">
    <property type="entry name" value="FLUORIDE EXPORT PROTEIN 1-RELATED"/>
    <property type="match status" value="1"/>
</dbReference>
<evidence type="ECO:0000256" key="3">
    <source>
        <dbReference type="ARBA" id="ARBA00022475"/>
    </source>
</evidence>
<comment type="function">
    <text evidence="1">Fluoride channel required for the rapid expulsion of cytoplasmic fluoride.</text>
</comment>
<keyword evidence="6 10" id="KW-0472">Membrane</keyword>
<evidence type="ECO:0008006" key="13">
    <source>
        <dbReference type="Google" id="ProtNLM"/>
    </source>
</evidence>
<comment type="similarity">
    <text evidence="7">Belongs to the fluoride channel Fluc/FEX (TC 1.A.43) family.</text>
</comment>
<feature type="transmembrane region" description="Helical" evidence="10">
    <location>
        <begin position="343"/>
        <end position="360"/>
    </location>
</feature>
<dbReference type="InterPro" id="IPR003691">
    <property type="entry name" value="FluC"/>
</dbReference>
<dbReference type="GO" id="GO:0005886">
    <property type="term" value="C:plasma membrane"/>
    <property type="evidence" value="ECO:0007669"/>
    <property type="project" value="UniProtKB-SubCell"/>
</dbReference>
<dbReference type="EMBL" id="MDYN01000021">
    <property type="protein sequence ID" value="OQD82536.1"/>
    <property type="molecule type" value="Genomic_DNA"/>
</dbReference>
<dbReference type="GO" id="GO:1903425">
    <property type="term" value="F:fluoride transmembrane transporter activity"/>
    <property type="evidence" value="ECO:0007669"/>
    <property type="project" value="TreeGrafter"/>
</dbReference>
<organism evidence="11 12">
    <name type="scientific">Penicillium antarcticum</name>
    <dbReference type="NCBI Taxonomy" id="416450"/>
    <lineage>
        <taxon>Eukaryota</taxon>
        <taxon>Fungi</taxon>
        <taxon>Dikarya</taxon>
        <taxon>Ascomycota</taxon>
        <taxon>Pezizomycotina</taxon>
        <taxon>Eurotiomycetes</taxon>
        <taxon>Eurotiomycetidae</taxon>
        <taxon>Eurotiales</taxon>
        <taxon>Aspergillaceae</taxon>
        <taxon>Penicillium</taxon>
    </lineage>
</organism>
<keyword evidence="3" id="KW-1003">Cell membrane</keyword>
<proteinExistence type="inferred from homology"/>
<evidence type="ECO:0000256" key="7">
    <source>
        <dbReference type="ARBA" id="ARBA00035120"/>
    </source>
</evidence>
<keyword evidence="12" id="KW-1185">Reference proteome</keyword>
<evidence type="ECO:0000256" key="2">
    <source>
        <dbReference type="ARBA" id="ARBA00004651"/>
    </source>
</evidence>
<feature type="transmembrane region" description="Helical" evidence="10">
    <location>
        <begin position="372"/>
        <end position="392"/>
    </location>
</feature>
<comment type="catalytic activity">
    <reaction evidence="8">
        <text>fluoride(in) = fluoride(out)</text>
        <dbReference type="Rhea" id="RHEA:76159"/>
        <dbReference type="ChEBI" id="CHEBI:17051"/>
    </reaction>
    <physiologicalReaction direction="left-to-right" evidence="8">
        <dbReference type="Rhea" id="RHEA:76160"/>
    </physiologicalReaction>
</comment>
<feature type="region of interest" description="Disordered" evidence="9">
    <location>
        <begin position="1"/>
        <end position="100"/>
    </location>
</feature>
<evidence type="ECO:0000256" key="1">
    <source>
        <dbReference type="ARBA" id="ARBA00002598"/>
    </source>
</evidence>
<feature type="transmembrane region" description="Helical" evidence="10">
    <location>
        <begin position="444"/>
        <end position="464"/>
    </location>
</feature>
<name>A0A1V6Q1E5_9EURO</name>
<feature type="transmembrane region" description="Helical" evidence="10">
    <location>
        <begin position="112"/>
        <end position="130"/>
    </location>
</feature>
<feature type="compositionally biased region" description="Basic and acidic residues" evidence="9">
    <location>
        <begin position="66"/>
        <end position="98"/>
    </location>
</feature>
<keyword evidence="5 10" id="KW-1133">Transmembrane helix</keyword>
<comment type="caution">
    <text evidence="11">The sequence shown here is derived from an EMBL/GenBank/DDBJ whole genome shotgun (WGS) entry which is preliminary data.</text>
</comment>